<dbReference type="GO" id="GO:0030410">
    <property type="term" value="F:nicotianamine synthase activity"/>
    <property type="evidence" value="ECO:0007669"/>
    <property type="project" value="UniProtKB-UniRule"/>
</dbReference>
<dbReference type="EMBL" id="CAKOAT010092155">
    <property type="protein sequence ID" value="CAH8320320.1"/>
    <property type="molecule type" value="Genomic_DNA"/>
</dbReference>
<name>A0ABC8JAU1_ERUVS</name>
<dbReference type="EC" id="2.5.1.43" evidence="2 6"/>
<evidence type="ECO:0000256" key="3">
    <source>
        <dbReference type="ARBA" id="ARBA00022679"/>
    </source>
</evidence>
<evidence type="ECO:0000256" key="2">
    <source>
        <dbReference type="ARBA" id="ARBA00012675"/>
    </source>
</evidence>
<keyword evidence="8" id="KW-1185">Reference proteome</keyword>
<dbReference type="InterPro" id="IPR004298">
    <property type="entry name" value="Nicotian_synth"/>
</dbReference>
<dbReference type="AlphaFoldDB" id="A0ABC8JAU1"/>
<reference evidence="7 8" key="1">
    <citation type="submission" date="2022-03" db="EMBL/GenBank/DDBJ databases">
        <authorList>
            <person name="Macdonald S."/>
            <person name="Ahmed S."/>
            <person name="Newling K."/>
        </authorList>
    </citation>
    <scope>NUCLEOTIDE SEQUENCE [LARGE SCALE GENOMIC DNA]</scope>
</reference>
<accession>A0ABC8JAU1</accession>
<dbReference type="InterPro" id="IPR029063">
    <property type="entry name" value="SAM-dependent_MTases_sf"/>
</dbReference>
<evidence type="ECO:0000313" key="8">
    <source>
        <dbReference type="Proteomes" id="UP001642260"/>
    </source>
</evidence>
<dbReference type="Proteomes" id="UP001642260">
    <property type="component" value="Unassembled WGS sequence"/>
</dbReference>
<dbReference type="Pfam" id="PF03059">
    <property type="entry name" value="NAS"/>
    <property type="match status" value="1"/>
</dbReference>
<dbReference type="GO" id="GO:0030418">
    <property type="term" value="P:nicotianamine biosynthetic process"/>
    <property type="evidence" value="ECO:0007669"/>
    <property type="project" value="UniProtKB-UniRule"/>
</dbReference>
<comment type="function">
    <text evidence="6">Synthesizes nicotianamine, a polyamine which serves as a sensor for the physiological iron status within the plant, and/or might be involved in the transport of iron.</text>
</comment>
<evidence type="ECO:0000256" key="6">
    <source>
        <dbReference type="RuleBase" id="RU368095"/>
    </source>
</evidence>
<evidence type="ECO:0000256" key="5">
    <source>
        <dbReference type="ARBA" id="ARBA00049391"/>
    </source>
</evidence>
<sequence>MTSLILREYDVIFMASMVGLTREAKAKAIEHLEKHMAPGALLMLRSSHGLRSFIYQSVDPSDLKGFDVLTIHHPMTNDVPTSVVIARKLGGKSTYEEKNGIRSGKI</sequence>
<comment type="similarity">
    <text evidence="1 6">Belongs to the nicotianamine synthase (NAS)-like family.</text>
</comment>
<comment type="caution">
    <text evidence="7">The sequence shown here is derived from an EMBL/GenBank/DDBJ whole genome shotgun (WGS) entry which is preliminary data.</text>
</comment>
<comment type="catalytic activity">
    <reaction evidence="5 6">
        <text>3 S-adenosyl-L-methionine = nicotianamine + 3 S-methyl-5'-thioadenosine + 3 H(+)</text>
        <dbReference type="Rhea" id="RHEA:16481"/>
        <dbReference type="ChEBI" id="CHEBI:15378"/>
        <dbReference type="ChEBI" id="CHEBI:17509"/>
        <dbReference type="ChEBI" id="CHEBI:58249"/>
        <dbReference type="ChEBI" id="CHEBI:59789"/>
        <dbReference type="EC" id="2.5.1.43"/>
    </reaction>
</comment>
<organism evidence="7 8">
    <name type="scientific">Eruca vesicaria subsp. sativa</name>
    <name type="common">Garden rocket</name>
    <name type="synonym">Eruca sativa</name>
    <dbReference type="NCBI Taxonomy" id="29727"/>
    <lineage>
        <taxon>Eukaryota</taxon>
        <taxon>Viridiplantae</taxon>
        <taxon>Streptophyta</taxon>
        <taxon>Embryophyta</taxon>
        <taxon>Tracheophyta</taxon>
        <taxon>Spermatophyta</taxon>
        <taxon>Magnoliopsida</taxon>
        <taxon>eudicotyledons</taxon>
        <taxon>Gunneridae</taxon>
        <taxon>Pentapetalae</taxon>
        <taxon>rosids</taxon>
        <taxon>malvids</taxon>
        <taxon>Brassicales</taxon>
        <taxon>Brassicaceae</taxon>
        <taxon>Brassiceae</taxon>
        <taxon>Eruca</taxon>
    </lineage>
</organism>
<evidence type="ECO:0000256" key="1">
    <source>
        <dbReference type="ARBA" id="ARBA00007009"/>
    </source>
</evidence>
<proteinExistence type="inferred from homology"/>
<gene>
    <name evidence="7" type="ORF">ERUC_LOCUS8871</name>
</gene>
<keyword evidence="3 6" id="KW-0808">Transferase</keyword>
<dbReference type="Gene3D" id="3.40.50.150">
    <property type="entry name" value="Vaccinia Virus protein VP39"/>
    <property type="match status" value="1"/>
</dbReference>
<dbReference type="PANTHER" id="PTHR32266">
    <property type="entry name" value="NICOTIANAMINE SYNTHASE 3"/>
    <property type="match status" value="1"/>
</dbReference>
<dbReference type="PROSITE" id="PS51142">
    <property type="entry name" value="NAS"/>
    <property type="match status" value="1"/>
</dbReference>
<keyword evidence="4 6" id="KW-0949">S-adenosyl-L-methionine</keyword>
<evidence type="ECO:0000256" key="4">
    <source>
        <dbReference type="ARBA" id="ARBA00022691"/>
    </source>
</evidence>
<evidence type="ECO:0000313" key="7">
    <source>
        <dbReference type="EMBL" id="CAH8320320.1"/>
    </source>
</evidence>
<protein>
    <recommendedName>
        <fullName evidence="2 6">Nicotianamine synthase</fullName>
        <ecNumber evidence="2 6">2.5.1.43</ecNumber>
    </recommendedName>
</protein>
<dbReference type="PANTHER" id="PTHR32266:SF12">
    <property type="entry name" value="NICOTIANAMINE SYNTHASE 3"/>
    <property type="match status" value="1"/>
</dbReference>